<dbReference type="EMBL" id="CP017708">
    <property type="protein sequence ID" value="AOY83473.1"/>
    <property type="molecule type" value="Genomic_DNA"/>
</dbReference>
<evidence type="ECO:0000313" key="2">
    <source>
        <dbReference type="Proteomes" id="UP000176944"/>
    </source>
</evidence>
<dbReference type="Proteomes" id="UP000176944">
    <property type="component" value="Chromosome"/>
</dbReference>
<evidence type="ECO:0000313" key="1">
    <source>
        <dbReference type="EMBL" id="AOY83473.1"/>
    </source>
</evidence>
<organism evidence="1 2">
    <name type="scientific">Moorena producens (strain JHB)</name>
    <dbReference type="NCBI Taxonomy" id="1454205"/>
    <lineage>
        <taxon>Bacteria</taxon>
        <taxon>Bacillati</taxon>
        <taxon>Cyanobacteriota</taxon>
        <taxon>Cyanophyceae</taxon>
        <taxon>Coleofasciculales</taxon>
        <taxon>Coleofasciculaceae</taxon>
        <taxon>Moorena</taxon>
    </lineage>
</organism>
<reference evidence="2" key="1">
    <citation type="submission" date="2016-10" db="EMBL/GenBank/DDBJ databases">
        <title>Comparative genomics uncovers the prolific and rare metabolic potential of the cyanobacterial genus Moorea.</title>
        <authorList>
            <person name="Leao T."/>
            <person name="Castelao G."/>
            <person name="Korobeynikov A."/>
            <person name="Monroe E.A."/>
            <person name="Podell S."/>
            <person name="Glukhov E."/>
            <person name="Allen E."/>
            <person name="Gerwick W.H."/>
            <person name="Gerwick L."/>
        </authorList>
    </citation>
    <scope>NUCLEOTIDE SEQUENCE [LARGE SCALE GENOMIC DNA]</scope>
    <source>
        <strain evidence="2">JHB</strain>
    </source>
</reference>
<sequence>MVVAESGIGNRESGIGNREQVKNPVYLIGMENAIRQQEVFEIMTPDSKLLTSAFQKKPWNSPASNLFLNSWR</sequence>
<gene>
    <name evidence="1" type="ORF">BJP36_29710</name>
</gene>
<protein>
    <submittedName>
        <fullName evidence="1">Uncharacterized protein</fullName>
    </submittedName>
</protein>
<dbReference type="AlphaFoldDB" id="A0A1D9G7D3"/>
<name>A0A1D9G7D3_MOOP1</name>
<accession>A0A1D9G7D3</accession>
<proteinExistence type="predicted"/>